<keyword evidence="10" id="KW-1133">Transmembrane helix</keyword>
<proteinExistence type="predicted"/>
<keyword evidence="9" id="KW-0175">Coiled coil</keyword>
<dbReference type="InterPro" id="IPR011712">
    <property type="entry name" value="Sig_transdc_His_kin_sub3_dim/P"/>
</dbReference>
<gene>
    <name evidence="13" type="primary">pyrF4</name>
</gene>
<evidence type="ECO:0000256" key="9">
    <source>
        <dbReference type="SAM" id="Coils"/>
    </source>
</evidence>
<feature type="transmembrane region" description="Helical" evidence="10">
    <location>
        <begin position="61"/>
        <end position="81"/>
    </location>
</feature>
<dbReference type="InterPro" id="IPR003594">
    <property type="entry name" value="HATPase_dom"/>
</dbReference>
<protein>
    <recommendedName>
        <fullName evidence="2">histidine kinase</fullName>
        <ecNumber evidence="2">2.7.13.3</ecNumber>
    </recommendedName>
</protein>
<keyword evidence="5" id="KW-0547">Nucleotide-binding</keyword>
<keyword evidence="4" id="KW-0808">Transferase</keyword>
<dbReference type="GO" id="GO:0000155">
    <property type="term" value="F:phosphorelay sensor kinase activity"/>
    <property type="evidence" value="ECO:0007669"/>
    <property type="project" value="InterPro"/>
</dbReference>
<feature type="domain" description="Signal transduction histidine kinase subgroup 3 dimerisation and phosphoacceptor" evidence="12">
    <location>
        <begin position="206"/>
        <end position="269"/>
    </location>
</feature>
<keyword evidence="7" id="KW-0067">ATP-binding</keyword>
<feature type="coiled-coil region" evidence="9">
    <location>
        <begin position="174"/>
        <end position="201"/>
    </location>
</feature>
<name>K7QSJ8_STRRG</name>
<dbReference type="GO" id="GO:0005524">
    <property type="term" value="F:ATP binding"/>
    <property type="evidence" value="ECO:0007669"/>
    <property type="project" value="UniProtKB-KW"/>
</dbReference>
<evidence type="ECO:0000256" key="4">
    <source>
        <dbReference type="ARBA" id="ARBA00022679"/>
    </source>
</evidence>
<dbReference type="PANTHER" id="PTHR24421">
    <property type="entry name" value="NITRATE/NITRITE SENSOR PROTEIN NARX-RELATED"/>
    <property type="match status" value="1"/>
</dbReference>
<dbReference type="EMBL" id="JX042309">
    <property type="protein sequence ID" value="AFV71339.1"/>
    <property type="molecule type" value="Genomic_DNA"/>
</dbReference>
<comment type="catalytic activity">
    <reaction evidence="1">
        <text>ATP + protein L-histidine = ADP + protein N-phospho-L-histidine.</text>
        <dbReference type="EC" id="2.7.13.3"/>
    </reaction>
</comment>
<dbReference type="EC" id="2.7.13.3" evidence="2"/>
<evidence type="ECO:0000313" key="13">
    <source>
        <dbReference type="EMBL" id="AFV71339.1"/>
    </source>
</evidence>
<dbReference type="InterPro" id="IPR036890">
    <property type="entry name" value="HATPase_C_sf"/>
</dbReference>
<feature type="domain" description="Histidine kinase/HSP90-like ATPase" evidence="11">
    <location>
        <begin position="315"/>
        <end position="405"/>
    </location>
</feature>
<evidence type="ECO:0000256" key="8">
    <source>
        <dbReference type="ARBA" id="ARBA00023012"/>
    </source>
</evidence>
<reference evidence="13" key="1">
    <citation type="journal article" date="2012" name="Chem. Biol.">
        <title>Quartromicin biosynthesis: two alternative polyketide chains produced by one polyketide synthase assembly line.</title>
        <authorList>
            <person name="He H.Y."/>
            <person name="Pan H.X."/>
            <person name="Wu L.F."/>
            <person name="Zhang B.B."/>
            <person name="Chai H.B."/>
            <person name="Liu W."/>
            <person name="Tang G.L."/>
        </authorList>
    </citation>
    <scope>NUCLEOTIDE SEQUENCE</scope>
    <source>
        <strain evidence="13">NRRL 21084</strain>
    </source>
</reference>
<evidence type="ECO:0000256" key="6">
    <source>
        <dbReference type="ARBA" id="ARBA00022777"/>
    </source>
</evidence>
<keyword evidence="6" id="KW-0418">Kinase</keyword>
<dbReference type="SUPFAM" id="SSF55874">
    <property type="entry name" value="ATPase domain of HSP90 chaperone/DNA topoisomerase II/histidine kinase"/>
    <property type="match status" value="1"/>
</dbReference>
<sequence length="406" mass="43357">MLPPFLRKALVDLAMAAAAFAMGLQVSGTHSSVLRPFGGATQAIAVAVALSLLLRRRFPLTVAWVVALTTVIPPLVELVAPGTLLRNDGSVEIANLLVWTPAMPFAAYNVVTTAKRALTAWIPLAVMGIGALLIGSVLPPLRAVVVLGVRPDAEDVVFRSVISLLLAVLLGLYLRTRRRVLEDLIERAERAERERHLMVQQARMEERARLASEMHDVVSNRVTLMVLQAGALKVSSSDDDVRGAAEELRRTGTKAMEELHEIIGLLREDGDAPRTEPVAPTPAQLDALVAESVAVGIPVTLEEQGEPHLVPPAVAKTLRRIVQESLTNVSKHAAGATVHIKVSYGDRVRLSVRNTPPTQPPDELLATAGSGIGLEGLRQRVDMCGGTFRAAPTGDGGFQVEASIPA</sequence>
<evidence type="ECO:0000256" key="10">
    <source>
        <dbReference type="SAM" id="Phobius"/>
    </source>
</evidence>
<evidence type="ECO:0000256" key="2">
    <source>
        <dbReference type="ARBA" id="ARBA00012438"/>
    </source>
</evidence>
<feature type="transmembrane region" description="Helical" evidence="10">
    <location>
        <begin position="118"/>
        <end position="136"/>
    </location>
</feature>
<dbReference type="Gene3D" id="3.30.565.10">
    <property type="entry name" value="Histidine kinase-like ATPase, C-terminal domain"/>
    <property type="match status" value="1"/>
</dbReference>
<feature type="transmembrane region" description="Helical" evidence="10">
    <location>
        <begin position="33"/>
        <end position="54"/>
    </location>
</feature>
<dbReference type="GO" id="GO:0046983">
    <property type="term" value="F:protein dimerization activity"/>
    <property type="evidence" value="ECO:0007669"/>
    <property type="project" value="InterPro"/>
</dbReference>
<feature type="transmembrane region" description="Helical" evidence="10">
    <location>
        <begin position="156"/>
        <end position="174"/>
    </location>
</feature>
<keyword evidence="3" id="KW-0597">Phosphoprotein</keyword>
<dbReference type="Pfam" id="PF07730">
    <property type="entry name" value="HisKA_3"/>
    <property type="match status" value="1"/>
</dbReference>
<dbReference type="PANTHER" id="PTHR24421:SF10">
    <property type="entry name" value="NITRATE_NITRITE SENSOR PROTEIN NARQ"/>
    <property type="match status" value="1"/>
</dbReference>
<dbReference type="AlphaFoldDB" id="K7QSJ8"/>
<organism evidence="13">
    <name type="scientific">Streptomyces rugosporus</name>
    <dbReference type="NCBI Taxonomy" id="295838"/>
    <lineage>
        <taxon>Bacteria</taxon>
        <taxon>Bacillati</taxon>
        <taxon>Actinomycetota</taxon>
        <taxon>Actinomycetes</taxon>
        <taxon>Kitasatosporales</taxon>
        <taxon>Streptomycetaceae</taxon>
        <taxon>Streptomyces</taxon>
    </lineage>
</organism>
<dbReference type="GO" id="GO:0016020">
    <property type="term" value="C:membrane"/>
    <property type="evidence" value="ECO:0007669"/>
    <property type="project" value="InterPro"/>
</dbReference>
<dbReference type="CDD" id="cd16917">
    <property type="entry name" value="HATPase_UhpB-NarQ-NarX-like"/>
    <property type="match status" value="1"/>
</dbReference>
<keyword evidence="10" id="KW-0812">Transmembrane</keyword>
<evidence type="ECO:0000259" key="12">
    <source>
        <dbReference type="Pfam" id="PF07730"/>
    </source>
</evidence>
<reference evidence="13" key="2">
    <citation type="journal article" date="2012" name="J. Am. Chem. Soc.">
        <title>Insights into pyrroindomycin biosynthesis reveal a uniform paradigm for tetramate/tetronate formation.</title>
        <authorList>
            <person name="Wu Q."/>
            <person name="Wu Z."/>
            <person name="Qu X."/>
            <person name="Liu W."/>
        </authorList>
    </citation>
    <scope>NUCLEOTIDE SEQUENCE</scope>
    <source>
        <strain evidence="13">NRRL 21084</strain>
    </source>
</reference>
<evidence type="ECO:0000256" key="1">
    <source>
        <dbReference type="ARBA" id="ARBA00000085"/>
    </source>
</evidence>
<feature type="transmembrane region" description="Helical" evidence="10">
    <location>
        <begin position="93"/>
        <end position="111"/>
    </location>
</feature>
<dbReference type="Gene3D" id="1.20.5.1930">
    <property type="match status" value="1"/>
</dbReference>
<evidence type="ECO:0000256" key="7">
    <source>
        <dbReference type="ARBA" id="ARBA00022840"/>
    </source>
</evidence>
<dbReference type="InterPro" id="IPR050482">
    <property type="entry name" value="Sensor_HK_TwoCompSys"/>
</dbReference>
<accession>K7QSJ8</accession>
<evidence type="ECO:0000256" key="3">
    <source>
        <dbReference type="ARBA" id="ARBA00022553"/>
    </source>
</evidence>
<evidence type="ECO:0000256" key="5">
    <source>
        <dbReference type="ARBA" id="ARBA00022741"/>
    </source>
</evidence>
<keyword evidence="10" id="KW-0472">Membrane</keyword>
<dbReference type="Pfam" id="PF02518">
    <property type="entry name" value="HATPase_c"/>
    <property type="match status" value="1"/>
</dbReference>
<evidence type="ECO:0000259" key="11">
    <source>
        <dbReference type="Pfam" id="PF02518"/>
    </source>
</evidence>
<keyword evidence="8" id="KW-0902">Two-component regulatory system</keyword>